<feature type="binding site" evidence="4">
    <location>
        <position position="129"/>
    </location>
    <ligand>
        <name>substrate</name>
    </ligand>
</feature>
<dbReference type="InterPro" id="IPR015813">
    <property type="entry name" value="Pyrv/PenolPyrv_kinase-like_dom"/>
</dbReference>
<dbReference type="OrthoDB" id="9786940at2"/>
<dbReference type="STRING" id="871963.Desdi_2920"/>
<accession>L0FAS8</accession>
<evidence type="ECO:0000256" key="4">
    <source>
        <dbReference type="PIRSR" id="PIRSR015582-1"/>
    </source>
</evidence>
<dbReference type="AlphaFoldDB" id="L0FAS8"/>
<proteinExistence type="predicted"/>
<dbReference type="GO" id="GO:0016829">
    <property type="term" value="F:lyase activity"/>
    <property type="evidence" value="ECO:0007669"/>
    <property type="project" value="UniProtKB-KW"/>
</dbReference>
<evidence type="ECO:0000313" key="8">
    <source>
        <dbReference type="Proteomes" id="UP000010797"/>
    </source>
</evidence>
<dbReference type="InterPro" id="IPR040442">
    <property type="entry name" value="Pyrv_kinase-like_dom_sf"/>
</dbReference>
<organism evidence="7 8">
    <name type="scientific">Desulfitobacterium dichloroeliminans (strain LMG P-21439 / DCA1)</name>
    <dbReference type="NCBI Taxonomy" id="871963"/>
    <lineage>
        <taxon>Bacteria</taxon>
        <taxon>Bacillati</taxon>
        <taxon>Bacillota</taxon>
        <taxon>Clostridia</taxon>
        <taxon>Eubacteriales</taxon>
        <taxon>Desulfitobacteriaceae</taxon>
        <taxon>Desulfitobacterium</taxon>
    </lineage>
</organism>
<dbReference type="RefSeq" id="WP_015263293.1">
    <property type="nucleotide sequence ID" value="NC_019903.1"/>
</dbReference>
<dbReference type="eggNOG" id="COG2301">
    <property type="taxonomic scope" value="Bacteria"/>
</dbReference>
<protein>
    <submittedName>
        <fullName evidence="7">Citrate lyase beta subunit</fullName>
    </submittedName>
</protein>
<keyword evidence="8" id="KW-1185">Reference proteome</keyword>
<evidence type="ECO:0000259" key="6">
    <source>
        <dbReference type="Pfam" id="PF03328"/>
    </source>
</evidence>
<dbReference type="Pfam" id="PF03328">
    <property type="entry name" value="HpcH_HpaI"/>
    <property type="match status" value="1"/>
</dbReference>
<dbReference type="PIRSF" id="PIRSF015582">
    <property type="entry name" value="Cit_lyase_B"/>
    <property type="match status" value="1"/>
</dbReference>
<dbReference type="Proteomes" id="UP000010797">
    <property type="component" value="Chromosome"/>
</dbReference>
<sequence length="235" mass="25776">MKRLRRSLLIISGNNPKSIQDAPVFDPDVVIFDLEERVAPQDKDSARNLVREALSFLDYSQVEVMVRVNPLDTDEGQKDVDRIARVKPGALIIPKANEQVIKQVEGILTKIEKEEGFPVGSVEVIPVLETAFGIENINQLMGSSPRVTGLWFNGEGLMAEFGTQRTKEGAELYFVRGRVGIACRAAGIDAIDTIFLDGNDYEGLANDASAAKRLGFTGKLALDGRQVDTLNAIFQ</sequence>
<dbReference type="GO" id="GO:0006107">
    <property type="term" value="P:oxaloacetate metabolic process"/>
    <property type="evidence" value="ECO:0007669"/>
    <property type="project" value="TreeGrafter"/>
</dbReference>
<dbReference type="Gene3D" id="3.20.20.60">
    <property type="entry name" value="Phosphoenolpyruvate-binding domains"/>
    <property type="match status" value="1"/>
</dbReference>
<feature type="binding site" evidence="5">
    <location>
        <position position="129"/>
    </location>
    <ligand>
        <name>Mg(2+)</name>
        <dbReference type="ChEBI" id="CHEBI:18420"/>
    </ligand>
</feature>
<dbReference type="SUPFAM" id="SSF51621">
    <property type="entry name" value="Phosphoenolpyruvate/pyruvate domain"/>
    <property type="match status" value="1"/>
</dbReference>
<dbReference type="GO" id="GO:0000287">
    <property type="term" value="F:magnesium ion binding"/>
    <property type="evidence" value="ECO:0007669"/>
    <property type="project" value="TreeGrafter"/>
</dbReference>
<dbReference type="InterPro" id="IPR005000">
    <property type="entry name" value="Aldolase/citrate-lyase_domain"/>
</dbReference>
<keyword evidence="7" id="KW-0456">Lyase</keyword>
<name>L0FAS8_DESDL</name>
<feature type="binding site" evidence="4">
    <location>
        <position position="67"/>
    </location>
    <ligand>
        <name>substrate</name>
    </ligand>
</feature>
<dbReference type="EMBL" id="CP003344">
    <property type="protein sequence ID" value="AGA70332.1"/>
    <property type="molecule type" value="Genomic_DNA"/>
</dbReference>
<dbReference type="InterPro" id="IPR011206">
    <property type="entry name" value="Citrate_lyase_beta/mcl1/mcl2"/>
</dbReference>
<evidence type="ECO:0000256" key="3">
    <source>
        <dbReference type="ARBA" id="ARBA00022842"/>
    </source>
</evidence>
<keyword evidence="2 5" id="KW-0479">Metal-binding</keyword>
<evidence type="ECO:0000256" key="1">
    <source>
        <dbReference type="ARBA" id="ARBA00001946"/>
    </source>
</evidence>
<reference evidence="8" key="1">
    <citation type="submission" date="2012-02" db="EMBL/GenBank/DDBJ databases">
        <title>Complete sequence of Desulfitobacterium dichloroeliminans LMG P-21439.</title>
        <authorList>
            <person name="Lucas S."/>
            <person name="Han J."/>
            <person name="Lapidus A."/>
            <person name="Cheng J.-F."/>
            <person name="Goodwin L."/>
            <person name="Pitluck S."/>
            <person name="Peters L."/>
            <person name="Ovchinnikova G."/>
            <person name="Teshima H."/>
            <person name="Detter J.C."/>
            <person name="Han C."/>
            <person name="Tapia R."/>
            <person name="Land M."/>
            <person name="Hauser L."/>
            <person name="Kyrpides N."/>
            <person name="Ivanova N."/>
            <person name="Pagani I."/>
            <person name="Kruse T."/>
            <person name="de Vos W.M."/>
            <person name="Boon N."/>
            <person name="Smidt H."/>
            <person name="Woyke T."/>
        </authorList>
    </citation>
    <scope>NUCLEOTIDE SEQUENCE [LARGE SCALE GENOMIC DNA]</scope>
    <source>
        <strain evidence="8">LMG P-21439 / DCA1</strain>
    </source>
</reference>
<dbReference type="PANTHER" id="PTHR32308:SF0">
    <property type="entry name" value="HPCH_HPAI ALDOLASE_CITRATE LYASE DOMAIN-CONTAINING PROTEIN"/>
    <property type="match status" value="1"/>
</dbReference>
<evidence type="ECO:0000313" key="7">
    <source>
        <dbReference type="EMBL" id="AGA70332.1"/>
    </source>
</evidence>
<feature type="domain" description="HpcH/HpaI aldolase/citrate lyase" evidence="6">
    <location>
        <begin position="6"/>
        <end position="222"/>
    </location>
</feature>
<dbReference type="PANTHER" id="PTHR32308">
    <property type="entry name" value="LYASE BETA SUBUNIT, PUTATIVE (AFU_ORTHOLOGUE AFUA_4G13030)-RELATED"/>
    <property type="match status" value="1"/>
</dbReference>
<evidence type="ECO:0000256" key="2">
    <source>
        <dbReference type="ARBA" id="ARBA00022723"/>
    </source>
</evidence>
<comment type="cofactor">
    <cofactor evidence="1">
        <name>Mg(2+)</name>
        <dbReference type="ChEBI" id="CHEBI:18420"/>
    </cofactor>
</comment>
<dbReference type="HOGENOM" id="CLU_044864_0_2_9"/>
<keyword evidence="3 5" id="KW-0460">Magnesium</keyword>
<gene>
    <name evidence="7" type="ordered locus">Desdi_2920</name>
</gene>
<evidence type="ECO:0000256" key="5">
    <source>
        <dbReference type="PIRSR" id="PIRSR015582-2"/>
    </source>
</evidence>
<dbReference type="KEGG" id="ddl:Desdi_2920"/>